<dbReference type="InterPro" id="IPR023397">
    <property type="entry name" value="SAM-dep_MeTrfase_MraW_recog"/>
</dbReference>
<dbReference type="Gene3D" id="3.40.50.150">
    <property type="entry name" value="Vaccinia Virus protein VP39"/>
    <property type="match status" value="1"/>
</dbReference>
<dbReference type="NCBIfam" id="TIGR00006">
    <property type="entry name" value="16S rRNA (cytosine(1402)-N(4))-methyltransferase RsmH"/>
    <property type="match status" value="1"/>
</dbReference>
<keyword evidence="6" id="KW-0963">Cytoplasm</keyword>
<feature type="binding site" evidence="6">
    <location>
        <position position="248"/>
    </location>
    <ligand>
        <name>S-adenosyl-L-methionine</name>
        <dbReference type="ChEBI" id="CHEBI:59789"/>
    </ligand>
</feature>
<dbReference type="AlphaFoldDB" id="A0A858RRX1"/>
<proteinExistence type="inferred from homology"/>
<keyword evidence="8" id="KW-1185">Reference proteome</keyword>
<evidence type="ECO:0000256" key="1">
    <source>
        <dbReference type="ARBA" id="ARBA00010396"/>
    </source>
</evidence>
<evidence type="ECO:0000256" key="4">
    <source>
        <dbReference type="ARBA" id="ARBA00022679"/>
    </source>
</evidence>
<dbReference type="SUPFAM" id="SSF81799">
    <property type="entry name" value="Putative methyltransferase TM0872, insert domain"/>
    <property type="match status" value="1"/>
</dbReference>
<keyword evidence="3 6" id="KW-0489">Methyltransferase</keyword>
<organism evidence="7 8">
    <name type="scientific">Luteolibacter luteus</name>
    <dbReference type="NCBI Taxonomy" id="2728835"/>
    <lineage>
        <taxon>Bacteria</taxon>
        <taxon>Pseudomonadati</taxon>
        <taxon>Verrucomicrobiota</taxon>
        <taxon>Verrucomicrobiia</taxon>
        <taxon>Verrucomicrobiales</taxon>
        <taxon>Verrucomicrobiaceae</taxon>
        <taxon>Luteolibacter</taxon>
    </lineage>
</organism>
<dbReference type="PANTHER" id="PTHR11265:SF0">
    <property type="entry name" value="12S RRNA N4-METHYLCYTIDINE METHYLTRANSFERASE"/>
    <property type="match status" value="1"/>
</dbReference>
<evidence type="ECO:0000256" key="5">
    <source>
        <dbReference type="ARBA" id="ARBA00022691"/>
    </source>
</evidence>
<dbReference type="KEGG" id="luo:HHL09_17310"/>
<dbReference type="GO" id="GO:0070475">
    <property type="term" value="P:rRNA base methylation"/>
    <property type="evidence" value="ECO:0007669"/>
    <property type="project" value="UniProtKB-UniRule"/>
</dbReference>
<dbReference type="InterPro" id="IPR002903">
    <property type="entry name" value="RsmH"/>
</dbReference>
<dbReference type="EC" id="2.1.1.199" evidence="6"/>
<evidence type="ECO:0000256" key="3">
    <source>
        <dbReference type="ARBA" id="ARBA00022603"/>
    </source>
</evidence>
<evidence type="ECO:0000313" key="7">
    <source>
        <dbReference type="EMBL" id="QJE99304.1"/>
    </source>
</evidence>
<sequence>MSGLGHAFPSERTGALGTARPSVHINTTVRPAFHGWLAGRRSVTFQAGRKGFLGTGPSSLLNTVIRAASGWLSARVSEDFPSERTGALGTARPSVHINTTVRPVFHGWLAGRRSVTFLAGRKGFLGTVTLSLFDSAVRAASGWLFARTPDSFPCEQTGALGTARPSVHSDTAVRSAFPGWLADRRPLETFNTKEAGDGAYDYHLSVLPEEVSEWMEAREGKLIIDGTLGGGGHSEAFLKAGASVLGVDRDPEALAYATKRLAAYGDRFRTWQGNFADLRDIPEVRGDSRADGLLLDLGVSSRQLDAAERGFSFRGAGPLDMRMGPSCEFDAAEVVNTWPEAELVKILFELGEEPQARRIAAAIVKRRATRKFEITTDLADCIEKALGGRGRIHPATKAFQAIRMAVNDELGSLERAMEASVDLLKPGGRLLIITFHSLEDRMVKRFMQHRSKPYIDRPDWPEPRPNPDWCFRLPVRKAIAAGEKELRINPRARSAKLRVAELLDPATSPR</sequence>
<dbReference type="Proteomes" id="UP000501812">
    <property type="component" value="Chromosome"/>
</dbReference>
<name>A0A858RRX1_9BACT</name>
<dbReference type="PANTHER" id="PTHR11265">
    <property type="entry name" value="S-ADENOSYL-METHYLTRANSFERASE MRAW"/>
    <property type="match status" value="1"/>
</dbReference>
<feature type="binding site" evidence="6">
    <location>
        <position position="275"/>
    </location>
    <ligand>
        <name>S-adenosyl-L-methionine</name>
        <dbReference type="ChEBI" id="CHEBI:59789"/>
    </ligand>
</feature>
<comment type="function">
    <text evidence="6">Specifically methylates the N4 position of cytidine in position 1402 (C1402) of 16S rRNA.</text>
</comment>
<comment type="catalytic activity">
    <reaction evidence="6">
        <text>cytidine(1402) in 16S rRNA + S-adenosyl-L-methionine = N(4)-methylcytidine(1402) in 16S rRNA + S-adenosyl-L-homocysteine + H(+)</text>
        <dbReference type="Rhea" id="RHEA:42928"/>
        <dbReference type="Rhea" id="RHEA-COMP:10286"/>
        <dbReference type="Rhea" id="RHEA-COMP:10287"/>
        <dbReference type="ChEBI" id="CHEBI:15378"/>
        <dbReference type="ChEBI" id="CHEBI:57856"/>
        <dbReference type="ChEBI" id="CHEBI:59789"/>
        <dbReference type="ChEBI" id="CHEBI:74506"/>
        <dbReference type="ChEBI" id="CHEBI:82748"/>
        <dbReference type="EC" id="2.1.1.199"/>
    </reaction>
</comment>
<feature type="binding site" evidence="6">
    <location>
        <begin position="231"/>
        <end position="233"/>
    </location>
    <ligand>
        <name>S-adenosyl-L-methionine</name>
        <dbReference type="ChEBI" id="CHEBI:59789"/>
    </ligand>
</feature>
<dbReference type="Gene3D" id="1.10.150.170">
    <property type="entry name" value="Putative methyltransferase TM0872, insert domain"/>
    <property type="match status" value="1"/>
</dbReference>
<comment type="similarity">
    <text evidence="1 6">Belongs to the methyltransferase superfamily. RsmH family.</text>
</comment>
<protein>
    <recommendedName>
        <fullName evidence="6">Ribosomal RNA small subunit methyltransferase H</fullName>
        <ecNumber evidence="6">2.1.1.199</ecNumber>
    </recommendedName>
    <alternativeName>
        <fullName evidence="6">16S rRNA m(4)C1402 methyltransferase</fullName>
    </alternativeName>
    <alternativeName>
        <fullName evidence="6">rRNA (cytosine-N(4)-)-methyltransferase RsmH</fullName>
    </alternativeName>
</protein>
<feature type="binding site" evidence="6">
    <location>
        <position position="296"/>
    </location>
    <ligand>
        <name>S-adenosyl-L-methionine</name>
        <dbReference type="ChEBI" id="CHEBI:59789"/>
    </ligand>
</feature>
<evidence type="ECO:0000313" key="8">
    <source>
        <dbReference type="Proteomes" id="UP000501812"/>
    </source>
</evidence>
<dbReference type="Pfam" id="PF01795">
    <property type="entry name" value="Methyltransf_5"/>
    <property type="match status" value="1"/>
</dbReference>
<gene>
    <name evidence="6 7" type="primary">rsmH</name>
    <name evidence="7" type="ORF">HHL09_17310</name>
</gene>
<keyword evidence="4 6" id="KW-0808">Transferase</keyword>
<dbReference type="GO" id="GO:0071424">
    <property type="term" value="F:rRNA (cytosine-N4-)-methyltransferase activity"/>
    <property type="evidence" value="ECO:0007669"/>
    <property type="project" value="UniProtKB-UniRule"/>
</dbReference>
<keyword evidence="5 6" id="KW-0949">S-adenosyl-L-methionine</keyword>
<reference evidence="7 8" key="1">
    <citation type="submission" date="2020-04" db="EMBL/GenBank/DDBJ databases">
        <title>Luteolibacter sp. G-1-1-1 isolated from soil.</title>
        <authorList>
            <person name="Dahal R.H."/>
        </authorList>
    </citation>
    <scope>NUCLEOTIDE SEQUENCE [LARGE SCALE GENOMIC DNA]</scope>
    <source>
        <strain evidence="7 8">G-1-1-1</strain>
    </source>
</reference>
<dbReference type="HAMAP" id="MF_01007">
    <property type="entry name" value="16SrRNA_methyltr_H"/>
    <property type="match status" value="1"/>
</dbReference>
<comment type="subcellular location">
    <subcellularLocation>
        <location evidence="6">Cytoplasm</location>
    </subcellularLocation>
</comment>
<dbReference type="InterPro" id="IPR029063">
    <property type="entry name" value="SAM-dependent_MTases_sf"/>
</dbReference>
<dbReference type="SUPFAM" id="SSF53335">
    <property type="entry name" value="S-adenosyl-L-methionine-dependent methyltransferases"/>
    <property type="match status" value="1"/>
</dbReference>
<evidence type="ECO:0000256" key="2">
    <source>
        <dbReference type="ARBA" id="ARBA00022552"/>
    </source>
</evidence>
<accession>A0A858RRX1</accession>
<dbReference type="GO" id="GO:0005737">
    <property type="term" value="C:cytoplasm"/>
    <property type="evidence" value="ECO:0007669"/>
    <property type="project" value="UniProtKB-SubCell"/>
</dbReference>
<feature type="binding site" evidence="6">
    <location>
        <position position="303"/>
    </location>
    <ligand>
        <name>S-adenosyl-L-methionine</name>
        <dbReference type="ChEBI" id="CHEBI:59789"/>
    </ligand>
</feature>
<dbReference type="EMBL" id="CP051774">
    <property type="protein sequence ID" value="QJE99304.1"/>
    <property type="molecule type" value="Genomic_DNA"/>
</dbReference>
<evidence type="ECO:0000256" key="6">
    <source>
        <dbReference type="HAMAP-Rule" id="MF_01007"/>
    </source>
</evidence>
<keyword evidence="2 6" id="KW-0698">rRNA processing</keyword>